<feature type="repeat" description="PPR" evidence="2">
    <location>
        <begin position="495"/>
        <end position="529"/>
    </location>
</feature>
<dbReference type="SUPFAM" id="SSF48452">
    <property type="entry name" value="TPR-like"/>
    <property type="match status" value="1"/>
</dbReference>
<gene>
    <name evidence="3" type="ORF">PBRA_006474</name>
</gene>
<accession>A0A0G4ISW5</accession>
<dbReference type="OrthoDB" id="185373at2759"/>
<proteinExistence type="predicted"/>
<dbReference type="InterPro" id="IPR011990">
    <property type="entry name" value="TPR-like_helical_dom_sf"/>
</dbReference>
<feature type="repeat" description="PPR" evidence="2">
    <location>
        <begin position="600"/>
        <end position="634"/>
    </location>
</feature>
<protein>
    <recommendedName>
        <fullName evidence="5">Pentacotripeptide-repeat region of PRORP domain-containing protein</fullName>
    </recommendedName>
</protein>
<evidence type="ECO:0008006" key="5">
    <source>
        <dbReference type="Google" id="ProtNLM"/>
    </source>
</evidence>
<dbReference type="STRING" id="37360.A0A0G4ISW5"/>
<dbReference type="AlphaFoldDB" id="A0A0G4ISW5"/>
<dbReference type="EMBL" id="CDSF01000084">
    <property type="protein sequence ID" value="CEO98360.1"/>
    <property type="molecule type" value="Genomic_DNA"/>
</dbReference>
<keyword evidence="4" id="KW-1185">Reference proteome</keyword>
<evidence type="ECO:0000256" key="2">
    <source>
        <dbReference type="PROSITE-ProRule" id="PRU00708"/>
    </source>
</evidence>
<evidence type="ECO:0000313" key="4">
    <source>
        <dbReference type="Proteomes" id="UP000039324"/>
    </source>
</evidence>
<dbReference type="PANTHER" id="PTHR47447">
    <property type="entry name" value="OS03G0856100 PROTEIN"/>
    <property type="match status" value="1"/>
</dbReference>
<dbReference type="InterPro" id="IPR002885">
    <property type="entry name" value="PPR_rpt"/>
</dbReference>
<dbReference type="PROSITE" id="PS51375">
    <property type="entry name" value="PPR"/>
    <property type="match status" value="5"/>
</dbReference>
<dbReference type="Gene3D" id="1.25.40.10">
    <property type="entry name" value="Tetratricopeptide repeat domain"/>
    <property type="match status" value="5"/>
</dbReference>
<feature type="repeat" description="PPR" evidence="2">
    <location>
        <begin position="355"/>
        <end position="389"/>
    </location>
</feature>
<dbReference type="PANTHER" id="PTHR47447:SF17">
    <property type="entry name" value="OS12G0638900 PROTEIN"/>
    <property type="match status" value="1"/>
</dbReference>
<sequence>MFSEGIHGDVRFFQTMLGFCVRHLPGRAPEVMRAAIAAEVPISTDHVLFCTFLSACQRAKPALVDDALDVFAKCGPRQHNAVFGIAHICREAHRPSEALFLVGELQSVEVSDRLLSILAACCAEARSERGADAAEKLLELIREKNMQVHQATFGNLAKALLSQRRFDAALNVLYVTEGVGMIPSVQVYTHVASSLAKANLVVPAMNVLRTMIERGVDVGPALLSCVVVACGRADDLPSIQYLHRIALEKFILQNPIIVSAFVSAYGRCAQAASVQALEQYARDHTLLNDDVLICSFVCAYDHCNDMASAERMFLSRRTHDLGTLNSMIASYARNGKLDKAVAIADQVVKSGLQLSIEAYTNILSVFSKADRAADGMDVFRSMQQRGMTAGAPVFATLVSACGRARNVDAVRELHRYAREKYLMLNGIVLSSLIFAYGRCRDLTVVRELHQFASDSSLLESDDVITCSLISAYDYCDSIGDAEEAFTKRCEWSVPRPETFNTIMAAYSHHGMLQNAIGTFERFKTMGVPLDAEIYTSGLSAYVKADRLADAMSLFESSVQADVDVGVYVLRSLIQLAGRQGDLEAMKALRDYAAGKDLLTDVVVAEALITTYAKAGCIDDAMAVFQSMVDHNVNVSVPVLVSLLDHVKQPASITKLLDYARSHDLHNVDDVVVAGIDAYERADDLAGAEQVFRDRCNNDQQVLNIRVFDEMIEAYARRGMLLPAMDVLEQVKASGVRPTGTTLTSLLSACRLAGDVVAAEAIAKEFADTWQVNLNPAQVHILAGVYTQAGRLDEALQAVSNASNVGVSTWMSVLEACCKFNDVDKAERALSVISSLSDTTPDGLAQANALVAAMYTRTGRTPSSVVAADR</sequence>
<reference evidence="3 4" key="1">
    <citation type="submission" date="2015-02" db="EMBL/GenBank/DDBJ databases">
        <authorList>
            <person name="Chooi Y.-H."/>
        </authorList>
    </citation>
    <scope>NUCLEOTIDE SEQUENCE [LARGE SCALE GENOMIC DNA]</scope>
    <source>
        <strain evidence="3">E3</strain>
    </source>
</reference>
<feature type="repeat" description="PPR" evidence="2">
    <location>
        <begin position="320"/>
        <end position="354"/>
    </location>
</feature>
<evidence type="ECO:0000313" key="3">
    <source>
        <dbReference type="EMBL" id="CEO98360.1"/>
    </source>
</evidence>
<organism evidence="3 4">
    <name type="scientific">Plasmodiophora brassicae</name>
    <name type="common">Clubroot disease agent</name>
    <dbReference type="NCBI Taxonomy" id="37360"/>
    <lineage>
        <taxon>Eukaryota</taxon>
        <taxon>Sar</taxon>
        <taxon>Rhizaria</taxon>
        <taxon>Endomyxa</taxon>
        <taxon>Phytomyxea</taxon>
        <taxon>Plasmodiophorida</taxon>
        <taxon>Plasmodiophoridae</taxon>
        <taxon>Plasmodiophora</taxon>
    </lineage>
</organism>
<dbReference type="OMA" id="HICREAH"/>
<dbReference type="NCBIfam" id="TIGR00756">
    <property type="entry name" value="PPR"/>
    <property type="match status" value="3"/>
</dbReference>
<dbReference type="Pfam" id="PF01535">
    <property type="entry name" value="PPR"/>
    <property type="match status" value="5"/>
</dbReference>
<evidence type="ECO:0000256" key="1">
    <source>
        <dbReference type="ARBA" id="ARBA00022737"/>
    </source>
</evidence>
<feature type="repeat" description="PPR" evidence="2">
    <location>
        <begin position="703"/>
        <end position="737"/>
    </location>
</feature>
<dbReference type="Proteomes" id="UP000039324">
    <property type="component" value="Unassembled WGS sequence"/>
</dbReference>
<name>A0A0G4ISW5_PLABS</name>
<keyword evidence="1" id="KW-0677">Repeat</keyword>
<dbReference type="Pfam" id="PF13812">
    <property type="entry name" value="PPR_3"/>
    <property type="match status" value="1"/>
</dbReference>